<dbReference type="EMBL" id="CP136511">
    <property type="protein sequence ID" value="WOD13976.1"/>
    <property type="molecule type" value="Genomic_DNA"/>
</dbReference>
<evidence type="ECO:0000313" key="2">
    <source>
        <dbReference type="Proteomes" id="UP001302652"/>
    </source>
</evidence>
<sequence>MPRRDAAAIKAPRFPILPFDEWRISLARGSALSPGLLMPGESLVSILWKFACANALPGHALLHLISPEVDRHEGVAPVRDAVDLTRLCRVLRLPSSVLSTSLPGAAPHDRYRGVFRYCRQCAAHGYHSVLFQREDENLCPAHQQSLQTRCPHCNGETPYIINASVIGAPFRCGWCHSHYSYGQLSLLSTTSAMRRQDRIAIRRRLRLRTGNDVDAVHPARMEMSGGDTCAKSSR</sequence>
<accession>A0ABZ0E9N5</accession>
<organism evidence="1 2">
    <name type="scientific">Paraburkholderia kirstenboschensis</name>
    <dbReference type="NCBI Taxonomy" id="1245436"/>
    <lineage>
        <taxon>Bacteria</taxon>
        <taxon>Pseudomonadati</taxon>
        <taxon>Pseudomonadota</taxon>
        <taxon>Betaproteobacteria</taxon>
        <taxon>Burkholderiales</taxon>
        <taxon>Burkholderiaceae</taxon>
        <taxon>Paraburkholderia</taxon>
    </lineage>
</organism>
<gene>
    <name evidence="1" type="ORF">RW095_00035</name>
</gene>
<dbReference type="Proteomes" id="UP001302652">
    <property type="component" value="Chromosome 3"/>
</dbReference>
<evidence type="ECO:0008006" key="3">
    <source>
        <dbReference type="Google" id="ProtNLM"/>
    </source>
</evidence>
<proteinExistence type="predicted"/>
<name>A0ABZ0E9N5_9BURK</name>
<reference evidence="1 2" key="1">
    <citation type="submission" date="2023-10" db="EMBL/GenBank/DDBJ databases">
        <title>Surface-active antibiotics is a multifunctional adaptation for post-fire microbes.</title>
        <authorList>
            <person name="Liu M.D."/>
            <person name="Du Y."/>
            <person name="Koupaei S.K."/>
            <person name="Kim N.R."/>
            <person name="Zhang W."/>
            <person name="Traxler M.F."/>
        </authorList>
    </citation>
    <scope>NUCLEOTIDE SEQUENCE [LARGE SCALE GENOMIC DNA]</scope>
    <source>
        <strain evidence="1 2">F3</strain>
    </source>
</reference>
<protein>
    <recommendedName>
        <fullName evidence="3">TniQ protein</fullName>
    </recommendedName>
</protein>
<evidence type="ECO:0000313" key="1">
    <source>
        <dbReference type="EMBL" id="WOD13976.1"/>
    </source>
</evidence>
<keyword evidence="2" id="KW-1185">Reference proteome</keyword>
<dbReference type="RefSeq" id="WP_317015718.1">
    <property type="nucleotide sequence ID" value="NZ_CP136511.1"/>
</dbReference>